<comment type="caution">
    <text evidence="3">The sequence shown here is derived from an EMBL/GenBank/DDBJ whole genome shotgun (WGS) entry which is preliminary data.</text>
</comment>
<evidence type="ECO:0000256" key="1">
    <source>
        <dbReference type="SAM" id="Phobius"/>
    </source>
</evidence>
<dbReference type="InterPro" id="IPR028912">
    <property type="entry name" value="Tox-MPTase4_dom"/>
</dbReference>
<feature type="domain" description="Tox-MPTase4" evidence="2">
    <location>
        <begin position="649"/>
        <end position="714"/>
    </location>
</feature>
<evidence type="ECO:0000313" key="4">
    <source>
        <dbReference type="Proteomes" id="UP001348397"/>
    </source>
</evidence>
<evidence type="ECO:0000259" key="2">
    <source>
        <dbReference type="Pfam" id="PF15640"/>
    </source>
</evidence>
<organism evidence="3 4">
    <name type="scientific">Chryseobacterium salviniae</name>
    <dbReference type="NCBI Taxonomy" id="3101750"/>
    <lineage>
        <taxon>Bacteria</taxon>
        <taxon>Pseudomonadati</taxon>
        <taxon>Bacteroidota</taxon>
        <taxon>Flavobacteriia</taxon>
        <taxon>Flavobacteriales</taxon>
        <taxon>Weeksellaceae</taxon>
        <taxon>Chryseobacterium group</taxon>
        <taxon>Chryseobacterium</taxon>
    </lineage>
</organism>
<proteinExistence type="predicted"/>
<sequence>MEEFDDEFGDLSQFKILSFEEVNQGFTGNNAFADTIINRDNSPQFRSKFHDYRNTPLGYSYLTDDPVSVFPSTGINEKGEKGYEYRAAVLPCENGSQVLGSYNANKREPQSLFLFYEKPNSKKFNFAGDFYAAKMGDYFVSLFKKFPEPLPSKINGKFFKNIASMEDEAGYLAQLAYTHEGDKINATLVRDALMREYQFYTNDKQFDKLLGNISQIPADAIGWCAAQLEDFKPDEKNYDPASKDYSPLIPLFAGAAVPVNMNKAAQFFEDLGSNPFVQGVETAFSQVWELVKQSADKVKDAAIDHLPDSFKKLVTRITGIINTIKTFLSEINEIVSGLAQKGIEFLKILNAFNCGILNGLVSLVQCILYILEFLLQPTTTFSYQQYLERRNLLEKAEDVLDWVYENVPVFLEGVKKLFRSSVNISQSDFEGIFDQLKEYWDNTSRYTVAFYTGLIVFEFIINILLLIFTAGEGNVVKGATYVQKASSLLRVITREAFSAATFGLTDLLLGLGKLMLRFSKACAKGFKGFIKFIEELLQGAKNGAKAEDLAEEAQDIEEVVIKAKPKKLSIIDKEIEEIYRKQLLGSGGGKRFTRKGLQKMAKLIEEKYADIGLKVEIVTKRSHPNRYKAWTTYPKDILASCRTHEIPPKMFLRYDATELTVQHEVWHIDDFKKLGFDEYHNTPNWKLEELVWERVWKTKQRWTELELVDSYRYYKEETFKQGAIPKVIDEMEQISKKYPKNKI</sequence>
<gene>
    <name evidence="3" type="ORF">SOP96_13515</name>
</gene>
<keyword evidence="1" id="KW-0472">Membrane</keyword>
<dbReference type="Pfam" id="PF15640">
    <property type="entry name" value="Tox-MPTase4"/>
    <property type="match status" value="1"/>
</dbReference>
<dbReference type="RefSeq" id="WP_326321459.1">
    <property type="nucleotide sequence ID" value="NZ_JAYLAA010000043.1"/>
</dbReference>
<keyword evidence="1" id="KW-1133">Transmembrane helix</keyword>
<name>A0ABU6HUK6_9FLAO</name>
<keyword evidence="4" id="KW-1185">Reference proteome</keyword>
<keyword evidence="1" id="KW-0812">Transmembrane</keyword>
<feature type="transmembrane region" description="Helical" evidence="1">
    <location>
        <begin position="448"/>
        <end position="471"/>
    </location>
</feature>
<feature type="transmembrane region" description="Helical" evidence="1">
    <location>
        <begin position="355"/>
        <end position="375"/>
    </location>
</feature>
<accession>A0ABU6HUK6</accession>
<dbReference type="Proteomes" id="UP001348397">
    <property type="component" value="Unassembled WGS sequence"/>
</dbReference>
<evidence type="ECO:0000313" key="3">
    <source>
        <dbReference type="EMBL" id="MEC3876737.1"/>
    </source>
</evidence>
<reference evidence="3 4" key="1">
    <citation type="submission" date="2024-01" db="EMBL/GenBank/DDBJ databases">
        <title>Chryseobacterium sp. T9W2-O.</title>
        <authorList>
            <person name="Maltman C."/>
        </authorList>
    </citation>
    <scope>NUCLEOTIDE SEQUENCE [LARGE SCALE GENOMIC DNA]</scope>
    <source>
        <strain evidence="3 4">T9W2-O</strain>
    </source>
</reference>
<protein>
    <submittedName>
        <fullName evidence="3">Zincin-like metallopeptidase toxin domain-containing protein</fullName>
    </submittedName>
</protein>
<dbReference type="EMBL" id="JAYLAA010000043">
    <property type="protein sequence ID" value="MEC3876737.1"/>
    <property type="molecule type" value="Genomic_DNA"/>
</dbReference>